<keyword evidence="5" id="KW-0206">Cytoskeleton</keyword>
<comment type="subcellular location">
    <subcellularLocation>
        <location evidence="1">Cytoplasm</location>
        <location evidence="1">Cytoskeleton</location>
    </subcellularLocation>
</comment>
<evidence type="ECO:0000256" key="1">
    <source>
        <dbReference type="ARBA" id="ARBA00004245"/>
    </source>
</evidence>
<evidence type="ECO:0000256" key="5">
    <source>
        <dbReference type="ARBA" id="ARBA00023212"/>
    </source>
</evidence>
<organism evidence="9 10">
    <name type="scientific">Sarcoptes scabiei</name>
    <name type="common">Itch mite</name>
    <name type="synonym">Acarus scabiei</name>
    <dbReference type="NCBI Taxonomy" id="52283"/>
    <lineage>
        <taxon>Eukaryota</taxon>
        <taxon>Metazoa</taxon>
        <taxon>Ecdysozoa</taxon>
        <taxon>Arthropoda</taxon>
        <taxon>Chelicerata</taxon>
        <taxon>Arachnida</taxon>
        <taxon>Acari</taxon>
        <taxon>Acariformes</taxon>
        <taxon>Sarcoptiformes</taxon>
        <taxon>Astigmata</taxon>
        <taxon>Psoroptidia</taxon>
        <taxon>Sarcoptoidea</taxon>
        <taxon>Sarcoptidae</taxon>
        <taxon>Sarcoptinae</taxon>
        <taxon>Sarcoptes</taxon>
    </lineage>
</organism>
<dbReference type="GO" id="GO:0005874">
    <property type="term" value="C:microtubule"/>
    <property type="evidence" value="ECO:0007669"/>
    <property type="project" value="UniProtKB-KW"/>
</dbReference>
<feature type="compositionally biased region" description="Basic and acidic residues" evidence="7">
    <location>
        <begin position="57"/>
        <end position="71"/>
    </location>
</feature>
<name>A0A132AEN8_SARSC</name>
<sequence length="199" mass="23498">MAEAKILEYKEMEFQQNSVIEAMKRSAELEKCLMTEKLDQLEMRVREQQALVHKRQSSNDHQHSSSHHEETSYEQQIDFLNSVIVDMQRKNDELRNRVQVLEEIGLGEFEHSFQSQVITNQTNNDVGHLNGHIRTLRKYCDICELFDMHETEECPQQSSSMIPNGHSQQLINRDTIRLYCNICDRFDHEANQCPEIQIY</sequence>
<comment type="caution">
    <text evidence="9">The sequence shown here is derived from an EMBL/GenBank/DDBJ whole genome shotgun (WGS) entry which is preliminary data.</text>
</comment>
<feature type="domain" description="CLIP1 zinc knuckle" evidence="8">
    <location>
        <begin position="137"/>
        <end position="154"/>
    </location>
</feature>
<gene>
    <name evidence="9" type="ORF">QR98_0079820</name>
</gene>
<evidence type="ECO:0000259" key="8">
    <source>
        <dbReference type="Pfam" id="PF16641"/>
    </source>
</evidence>
<dbReference type="VEuPathDB" id="VectorBase:SSCA003858"/>
<keyword evidence="4 6" id="KW-0175">Coiled coil</keyword>
<dbReference type="Pfam" id="PF16641">
    <property type="entry name" value="CLIP1_ZNF"/>
    <property type="match status" value="2"/>
</dbReference>
<keyword evidence="3" id="KW-0493">Microtubule</keyword>
<feature type="coiled-coil region" evidence="6">
    <location>
        <begin position="77"/>
        <end position="104"/>
    </location>
</feature>
<reference evidence="9 10" key="1">
    <citation type="journal article" date="2015" name="Parasit. Vectors">
        <title>Draft genome of the scabies mite.</title>
        <authorList>
            <person name="Rider S.D.Jr."/>
            <person name="Morgan M.S."/>
            <person name="Arlian L.G."/>
        </authorList>
    </citation>
    <scope>NUCLEOTIDE SEQUENCE [LARGE SCALE GENOMIC DNA]</scope>
    <source>
        <strain evidence="9">Arlian Lab</strain>
    </source>
</reference>
<feature type="region of interest" description="Disordered" evidence="7">
    <location>
        <begin position="49"/>
        <end position="72"/>
    </location>
</feature>
<protein>
    <recommendedName>
        <fullName evidence="8">CLIP1 zinc knuckle domain-containing protein</fullName>
    </recommendedName>
</protein>
<accession>A0A132AEN8</accession>
<evidence type="ECO:0000313" key="9">
    <source>
        <dbReference type="EMBL" id="KPM09446.1"/>
    </source>
</evidence>
<evidence type="ECO:0000256" key="7">
    <source>
        <dbReference type="SAM" id="MobiDB-lite"/>
    </source>
</evidence>
<dbReference type="AlphaFoldDB" id="A0A132AEN8"/>
<evidence type="ECO:0000313" key="10">
    <source>
        <dbReference type="Proteomes" id="UP000616769"/>
    </source>
</evidence>
<dbReference type="InterPro" id="IPR032108">
    <property type="entry name" value="CLIP1_ZNF"/>
</dbReference>
<proteinExistence type="predicted"/>
<keyword evidence="2" id="KW-0963">Cytoplasm</keyword>
<dbReference type="Proteomes" id="UP000616769">
    <property type="component" value="Unassembled WGS sequence"/>
</dbReference>
<feature type="domain" description="CLIP1 zinc knuckle" evidence="8">
    <location>
        <begin position="177"/>
        <end position="193"/>
    </location>
</feature>
<evidence type="ECO:0000256" key="6">
    <source>
        <dbReference type="SAM" id="Coils"/>
    </source>
</evidence>
<dbReference type="EMBL" id="JXLN01013560">
    <property type="protein sequence ID" value="KPM09446.1"/>
    <property type="molecule type" value="Genomic_DNA"/>
</dbReference>
<evidence type="ECO:0000256" key="3">
    <source>
        <dbReference type="ARBA" id="ARBA00022701"/>
    </source>
</evidence>
<evidence type="ECO:0000256" key="2">
    <source>
        <dbReference type="ARBA" id="ARBA00022490"/>
    </source>
</evidence>
<evidence type="ECO:0000256" key="4">
    <source>
        <dbReference type="ARBA" id="ARBA00023054"/>
    </source>
</evidence>
<dbReference type="OrthoDB" id="5412539at2759"/>